<gene>
    <name evidence="1" type="ORF">EIN_380020</name>
</gene>
<dbReference type="GeneID" id="14891104"/>
<evidence type="ECO:0000313" key="1">
    <source>
        <dbReference type="EMBL" id="ELP92105.1"/>
    </source>
</evidence>
<dbReference type="EMBL" id="KB206395">
    <property type="protein sequence ID" value="ELP92105.1"/>
    <property type="molecule type" value="Genomic_DNA"/>
</dbReference>
<proteinExistence type="predicted"/>
<dbReference type="VEuPathDB" id="AmoebaDB:EIN_380020"/>
<dbReference type="RefSeq" id="XP_004258876.1">
    <property type="nucleotide sequence ID" value="XM_004258828.1"/>
</dbReference>
<name>A0A0A1UAU1_ENTIV</name>
<organism evidence="1 2">
    <name type="scientific">Entamoeba invadens IP1</name>
    <dbReference type="NCBI Taxonomy" id="370355"/>
    <lineage>
        <taxon>Eukaryota</taxon>
        <taxon>Amoebozoa</taxon>
        <taxon>Evosea</taxon>
        <taxon>Archamoebae</taxon>
        <taxon>Mastigamoebida</taxon>
        <taxon>Entamoebidae</taxon>
        <taxon>Entamoeba</taxon>
    </lineage>
</organism>
<protein>
    <submittedName>
        <fullName evidence="1">Uncharacterized protein</fullName>
    </submittedName>
</protein>
<dbReference type="OrthoDB" id="27483at2759"/>
<dbReference type="AlphaFoldDB" id="A0A0A1UAU1"/>
<sequence length="807" mass="94049">MEVYKKKSYGRDSFYDFSKQTHYEFRDLNQITAETLNNILHQNACPGNYIFLKTDDPKEIQTILDKKDIRGILQFYPEGVDSIYLCYTEEKDFQQQVSGIMSQIIVTYYDNYTSLLLDWSRFANTRLGPNGENKALAVFRDENNYLAFKKMIETLKKIHCDYSVKPEYEFDLVDYNSISLFDLDVEHLNQSIYRQFVVNVVSCKDENIATKFPETLIRNNTVQRLIDSFRTTKAIRVKKSELLTTPQNIEIVTNEIASFRHLFTISTKEHTSFETIFWERAKKYPQDSEIYQFLVKWYAKNGQLFWVYQIIRMMCSIISSTFLAYFLAPNHLDGITEIMSHNILLKKCKRTDLAKGYVPATTNEDMDYPQVLKDKLCEVSKVTYVRQVVLALYISDITSDLMRMLLIERRGQIVDLVFNDRNLSSHIYCLFEKGSLKQRFKVLTLCCLMMKTIQNKSVGAIKDIDSQYSAYSELNVFEMMIEALKEEGYDMRSRGVDLMQTMLLVDQQRFNQKMYIVNSKGEYPIQIVLHRFTKETHRSLILSESVVLQNLLQMKGFTSKGITKTQALRVLYELKVIDELSRPLYKLPMQNDDTIKEVLKSIGPNYDCLVIETINVLTTCLMAHKRLAFGHWVLSQHLLDYYERFLFCKDTMLSISIIHSIRKLVETEPTFAKVFCGHPIFGTMLLRYFEQENKSNVAYSAIASLIEDITTKAGYDYYASAIFNEIVDINRTGDMSRVLNNLLKYPFRFACQMDGREIPIPNERLEIPVQMRKVEMLCVGDLLARTTEIGEKGSFHFYGDSAMDEGK</sequence>
<evidence type="ECO:0000313" key="2">
    <source>
        <dbReference type="Proteomes" id="UP000014680"/>
    </source>
</evidence>
<reference evidence="1 2" key="1">
    <citation type="submission" date="2012-10" db="EMBL/GenBank/DDBJ databases">
        <authorList>
            <person name="Zafar N."/>
            <person name="Inman J."/>
            <person name="Hall N."/>
            <person name="Lorenzi H."/>
            <person name="Caler E."/>
        </authorList>
    </citation>
    <scope>NUCLEOTIDE SEQUENCE [LARGE SCALE GENOMIC DNA]</scope>
    <source>
        <strain evidence="1 2">IP1</strain>
    </source>
</reference>
<dbReference type="KEGG" id="eiv:EIN_380020"/>
<keyword evidence="2" id="KW-1185">Reference proteome</keyword>
<accession>A0A0A1UAU1</accession>
<dbReference type="Proteomes" id="UP000014680">
    <property type="component" value="Unassembled WGS sequence"/>
</dbReference>